<evidence type="ECO:0000313" key="3">
    <source>
        <dbReference type="Proteomes" id="UP001496627"/>
    </source>
</evidence>
<dbReference type="EMBL" id="JBEAAL010000047">
    <property type="protein sequence ID" value="MEQ1409547.1"/>
    <property type="molecule type" value="Genomic_DNA"/>
</dbReference>
<dbReference type="RefSeq" id="WP_227705832.1">
    <property type="nucleotide sequence ID" value="NZ_JBEAAL010000047.1"/>
</dbReference>
<evidence type="ECO:0000313" key="2">
    <source>
        <dbReference type="EMBL" id="MEQ1409547.1"/>
    </source>
</evidence>
<gene>
    <name evidence="2" type="ORF">ABK249_32095</name>
</gene>
<accession>A0ABV0MCC6</accession>
<dbReference type="Proteomes" id="UP001496627">
    <property type="component" value="Unassembled WGS sequence"/>
</dbReference>
<proteinExistence type="predicted"/>
<keyword evidence="1" id="KW-0472">Membrane</keyword>
<evidence type="ECO:0000256" key="1">
    <source>
        <dbReference type="SAM" id="Phobius"/>
    </source>
</evidence>
<organism evidence="2 3">
    <name type="scientific">Neorhizobium phenanthreniclasticum</name>
    <dbReference type="NCBI Taxonomy" id="3157917"/>
    <lineage>
        <taxon>Bacteria</taxon>
        <taxon>Pseudomonadati</taxon>
        <taxon>Pseudomonadota</taxon>
        <taxon>Alphaproteobacteria</taxon>
        <taxon>Hyphomicrobiales</taxon>
        <taxon>Rhizobiaceae</taxon>
        <taxon>Rhizobium/Agrobacterium group</taxon>
        <taxon>Neorhizobium</taxon>
    </lineage>
</organism>
<feature type="transmembrane region" description="Helical" evidence="1">
    <location>
        <begin position="363"/>
        <end position="386"/>
    </location>
</feature>
<reference evidence="2 3" key="1">
    <citation type="submission" date="2024-05" db="EMBL/GenBank/DDBJ databases">
        <title>Neorhizobium sp. Rsf11, a plant growth promoting and heavy metal resistant PAH-degrader.</title>
        <authorList>
            <person name="Golubev S.N."/>
            <person name="Muratova A.Y."/>
            <person name="Markelova M.I."/>
        </authorList>
    </citation>
    <scope>NUCLEOTIDE SEQUENCE [LARGE SCALE GENOMIC DNA]</scope>
    <source>
        <strain evidence="2 3">Rsf11</strain>
    </source>
</reference>
<feature type="transmembrane region" description="Helical" evidence="1">
    <location>
        <begin position="181"/>
        <end position="198"/>
    </location>
</feature>
<name>A0ABV0MCC6_9HYPH</name>
<feature type="transmembrane region" description="Helical" evidence="1">
    <location>
        <begin position="274"/>
        <end position="293"/>
    </location>
</feature>
<sequence>MGAKGEAAENAAPTPTAASGETSFEFLAFRGGPFYDLQKRFALLEDHALRAGPRALIFTALAWLVPLVLSITDPRSYLADPGVWAKFLIAVGAFLLAEQQVECGLRMKLGQFVRAPLIAPHSLPAAGDAVAMALRRRDSALAEAVCLGFGIMLSVVAFTGISPAASWAVDPAPDGPRITPAGWWALFVSLPLFGFLFLRGLWRHLVWALLLRKIATLDLRLVATHPDGNGGLAFLADYPNAYMLSVLGASSAVAAAVAKHLAHETISMTTFTSITGGWLAIVLALFVLPLAAFSSPLVRLKESGVLVCGAQATRFQRAAERKALGANVVADSPEERDEKEETSDVSKQFDAFRKLSGVLVNRFAVLPVAAAALLPFAIAGAMKLPFKEVFSVLKKLLLL</sequence>
<keyword evidence="1" id="KW-0812">Transmembrane</keyword>
<keyword evidence="3" id="KW-1185">Reference proteome</keyword>
<keyword evidence="1" id="KW-1133">Transmembrane helix</keyword>
<feature type="transmembrane region" description="Helical" evidence="1">
    <location>
        <begin position="140"/>
        <end position="161"/>
    </location>
</feature>
<feature type="transmembrane region" description="Helical" evidence="1">
    <location>
        <begin position="242"/>
        <end position="262"/>
    </location>
</feature>
<comment type="caution">
    <text evidence="2">The sequence shown here is derived from an EMBL/GenBank/DDBJ whole genome shotgun (WGS) entry which is preliminary data.</text>
</comment>
<protein>
    <submittedName>
        <fullName evidence="2">Uncharacterized protein</fullName>
    </submittedName>
</protein>